<keyword evidence="5" id="KW-0732">Signal</keyword>
<evidence type="ECO:0000256" key="15">
    <source>
        <dbReference type="SAM" id="Phobius"/>
    </source>
</evidence>
<keyword evidence="3 13" id="KW-0813">Transport</keyword>
<evidence type="ECO:0000256" key="10">
    <source>
        <dbReference type="ARBA" id="ARBA00023180"/>
    </source>
</evidence>
<reference evidence="17" key="1">
    <citation type="submission" date="2021-01" db="EMBL/GenBank/DDBJ databases">
        <authorList>
            <person name="Lovell J.T."/>
            <person name="Bentley N."/>
            <person name="Bhattarai G."/>
            <person name="Jenkins J.W."/>
            <person name="Sreedasyam A."/>
            <person name="Alarcon Y."/>
            <person name="Bock C."/>
            <person name="Boston L."/>
            <person name="Carlson J."/>
            <person name="Cervantes K."/>
            <person name="Clermont K."/>
            <person name="Krom N."/>
            <person name="Kubenka K."/>
            <person name="Mamidi S."/>
            <person name="Mattison C."/>
            <person name="Monteros M."/>
            <person name="Pisani C."/>
            <person name="Plott C."/>
            <person name="Rajasekar S."/>
            <person name="Rhein H.S."/>
            <person name="Rohla C."/>
            <person name="Song M."/>
            <person name="Hilaire R.S."/>
            <person name="Shu S."/>
            <person name="Wells L."/>
            <person name="Wang X."/>
            <person name="Webber J."/>
            <person name="Heerema R.J."/>
            <person name="Klein P."/>
            <person name="Conner P."/>
            <person name="Grauke L."/>
            <person name="Grimwood J."/>
            <person name="Schmutz J."/>
            <person name="Randall J.J."/>
        </authorList>
    </citation>
    <scope>NUCLEOTIDE SEQUENCE</scope>
    <source>
        <tissue evidence="17">Leaf</tissue>
    </source>
</reference>
<dbReference type="FunFam" id="3.40.190.10:FF:000217">
    <property type="entry name" value="Glutamate receptor"/>
    <property type="match status" value="1"/>
</dbReference>
<evidence type="ECO:0000256" key="8">
    <source>
        <dbReference type="ARBA" id="ARBA00023136"/>
    </source>
</evidence>
<dbReference type="PIRSF" id="PIRSF037090">
    <property type="entry name" value="Iontro_Glu-like_rcpt_pln"/>
    <property type="match status" value="1"/>
</dbReference>
<keyword evidence="9 13" id="KW-0675">Receptor</keyword>
<feature type="compositionally biased region" description="Basic and acidic residues" evidence="14">
    <location>
        <begin position="766"/>
        <end position="781"/>
    </location>
</feature>
<keyword evidence="10" id="KW-0325">Glycoprotein</keyword>
<dbReference type="InterPro" id="IPR015683">
    <property type="entry name" value="Ionotropic_Glu_rcpt"/>
</dbReference>
<comment type="similarity">
    <text evidence="2 13">Belongs to the glutamate-gated ion channel (TC 1.A.10.1) family.</text>
</comment>
<evidence type="ECO:0000259" key="16">
    <source>
        <dbReference type="SMART" id="SM00079"/>
    </source>
</evidence>
<evidence type="ECO:0000256" key="2">
    <source>
        <dbReference type="ARBA" id="ARBA00008685"/>
    </source>
</evidence>
<keyword evidence="11 13" id="KW-1071">Ligand-gated ion channel</keyword>
<dbReference type="InterPro" id="IPR001828">
    <property type="entry name" value="ANF_lig-bd_rcpt"/>
</dbReference>
<feature type="compositionally biased region" description="Polar residues" evidence="14">
    <location>
        <begin position="782"/>
        <end position="792"/>
    </location>
</feature>
<protein>
    <recommendedName>
        <fullName evidence="13">Glutamate receptor</fullName>
    </recommendedName>
</protein>
<evidence type="ECO:0000256" key="6">
    <source>
        <dbReference type="ARBA" id="ARBA00022989"/>
    </source>
</evidence>
<evidence type="ECO:0000256" key="3">
    <source>
        <dbReference type="ARBA" id="ARBA00022448"/>
    </source>
</evidence>
<keyword evidence="7 13" id="KW-0406">Ion transport</keyword>
<keyword evidence="4 15" id="KW-0812">Transmembrane</keyword>
<dbReference type="FunFam" id="1.10.287.70:FF:000037">
    <property type="entry name" value="Glutamate receptor"/>
    <property type="match status" value="1"/>
</dbReference>
<keyword evidence="8 13" id="KW-0472">Membrane</keyword>
<dbReference type="SMART" id="SM00079">
    <property type="entry name" value="PBPe"/>
    <property type="match status" value="1"/>
</dbReference>
<feature type="transmembrane region" description="Helical" evidence="15">
    <location>
        <begin position="482"/>
        <end position="500"/>
    </location>
</feature>
<feature type="transmembrane region" description="Helical" evidence="15">
    <location>
        <begin position="708"/>
        <end position="733"/>
    </location>
</feature>
<comment type="function">
    <text evidence="13">Glutamate-gated receptor that probably acts as non-selective cation channel.</text>
</comment>
<dbReference type="Proteomes" id="UP000811246">
    <property type="component" value="Chromosome 8"/>
</dbReference>
<dbReference type="PANTHER" id="PTHR18966">
    <property type="entry name" value="IONOTROPIC GLUTAMATE RECEPTOR"/>
    <property type="match status" value="1"/>
</dbReference>
<dbReference type="CDD" id="cd13686">
    <property type="entry name" value="GluR_Plant"/>
    <property type="match status" value="1"/>
</dbReference>
<accession>A0A922EBK9</accession>
<feature type="region of interest" description="Disordered" evidence="14">
    <location>
        <begin position="766"/>
        <end position="805"/>
    </location>
</feature>
<evidence type="ECO:0000256" key="12">
    <source>
        <dbReference type="ARBA" id="ARBA00023303"/>
    </source>
</evidence>
<dbReference type="GO" id="GO:0015276">
    <property type="term" value="F:ligand-gated monoatomic ion channel activity"/>
    <property type="evidence" value="ECO:0007669"/>
    <property type="project" value="InterPro"/>
</dbReference>
<dbReference type="EMBL" id="CM031832">
    <property type="protein sequence ID" value="KAG6698838.1"/>
    <property type="molecule type" value="Genomic_DNA"/>
</dbReference>
<dbReference type="InterPro" id="IPR017103">
    <property type="entry name" value="Iontropic_Glu_rcpt_pln"/>
</dbReference>
<evidence type="ECO:0000256" key="7">
    <source>
        <dbReference type="ARBA" id="ARBA00023065"/>
    </source>
</evidence>
<evidence type="ECO:0000256" key="14">
    <source>
        <dbReference type="SAM" id="MobiDB-lite"/>
    </source>
</evidence>
<evidence type="ECO:0000256" key="1">
    <source>
        <dbReference type="ARBA" id="ARBA00004141"/>
    </source>
</evidence>
<dbReference type="AlphaFoldDB" id="A0A922EBK9"/>
<evidence type="ECO:0000256" key="11">
    <source>
        <dbReference type="ARBA" id="ARBA00023286"/>
    </source>
</evidence>
<name>A0A922EBK9_CARIL</name>
<evidence type="ECO:0000256" key="4">
    <source>
        <dbReference type="ARBA" id="ARBA00022692"/>
    </source>
</evidence>
<keyword evidence="6 15" id="KW-1133">Transmembrane helix</keyword>
<evidence type="ECO:0000313" key="18">
    <source>
        <dbReference type="Proteomes" id="UP000811246"/>
    </source>
</evidence>
<sequence length="805" mass="89893">MAKEVVPVGVVLDLNSPVGGVAERCMSMALSDFYAVNDDYNTRLALLTMDSGNDVIAAASVGQKRNNAIIGPQSSAQANPSLSPAQNPFFICTAQDDSAEVKAIATIVKAYGWREIVLIYEDTYYGNGLIPYLMDAFEEIETRVPYRSVFPPSSNNNEIAKEIKKLNETNARIFLVHTTTSLSSKLFVLANNAGMMREGYAWIITEGLSALVDGLSSKVRDTMQGVLGLRPYTPRSKQLEDFKRRWKRNLTSSKPNVKIIGLNLFGLWAYDTAWALSMPVEKDGIMHSGFLKKNASKSNVDLAALGISETGLSRKFHLSKGQLEPSPLKYSNPGDTTNQPAKLRIGVPAKKGFEEFVKVEWDRCTNKSIILGFSHDVVLSVLEALPFTLPYEFIPFMNKDRLTIYSLSPHEWWGISSSCERENISPKKYDAVVGDTTIVANRSLYVDFSLPYSESGVSMVVLVKDDEKNNFWIFLKPLSLDLWLTTGAAFVITGLVIWVLEHRINSEFRGPPDQQFGMIFWFSFSTLVFAHRERMVSNWSRFVMIIWFFVVLVLTQSYNASLASILIVQRLNGYFVGSQNHSFVKGLLKKQLNFNESKLKPYGTSEEYHEALLKGINNGGVAAIFDEIPYIKLFLAKYCFKYTMVRPTYKTDGLGFAFPRGSSLVPHISRAILNVTQDTDKFGAIEQNGSTSVCEDSSSSISSNSPSLGLYSFGGLFIIIGVVSLFSLFVYVLNFLRTHWPALSTINQPESSFLSMLIEMANRFDQREDPSSHPNIHERYTSRTNVVSSSPSRRSDTAALQDVPN</sequence>
<comment type="caution">
    <text evidence="17">The sequence shown here is derived from an EMBL/GenBank/DDBJ whole genome shotgun (WGS) entry which is preliminary data.</text>
</comment>
<evidence type="ECO:0000256" key="9">
    <source>
        <dbReference type="ARBA" id="ARBA00023170"/>
    </source>
</evidence>
<comment type="subcellular location">
    <subcellularLocation>
        <location evidence="1">Membrane</location>
        <topology evidence="1">Multi-pass membrane protein</topology>
    </subcellularLocation>
</comment>
<evidence type="ECO:0000256" key="5">
    <source>
        <dbReference type="ARBA" id="ARBA00022729"/>
    </source>
</evidence>
<evidence type="ECO:0000256" key="13">
    <source>
        <dbReference type="PIRNR" id="PIRNR037090"/>
    </source>
</evidence>
<organism evidence="17 18">
    <name type="scientific">Carya illinoinensis</name>
    <name type="common">Pecan</name>
    <dbReference type="NCBI Taxonomy" id="32201"/>
    <lineage>
        <taxon>Eukaryota</taxon>
        <taxon>Viridiplantae</taxon>
        <taxon>Streptophyta</taxon>
        <taxon>Embryophyta</taxon>
        <taxon>Tracheophyta</taxon>
        <taxon>Spermatophyta</taxon>
        <taxon>Magnoliopsida</taxon>
        <taxon>eudicotyledons</taxon>
        <taxon>Gunneridae</taxon>
        <taxon>Pentapetalae</taxon>
        <taxon>rosids</taxon>
        <taxon>fabids</taxon>
        <taxon>Fagales</taxon>
        <taxon>Juglandaceae</taxon>
        <taxon>Carya</taxon>
    </lineage>
</organism>
<evidence type="ECO:0000313" key="17">
    <source>
        <dbReference type="EMBL" id="KAG6698838.1"/>
    </source>
</evidence>
<dbReference type="FunFam" id="3.40.50.2300:FF:000188">
    <property type="entry name" value="Glutamate receptor"/>
    <property type="match status" value="1"/>
</dbReference>
<dbReference type="Pfam" id="PF00060">
    <property type="entry name" value="Lig_chan"/>
    <property type="match status" value="1"/>
</dbReference>
<dbReference type="Pfam" id="PF01094">
    <property type="entry name" value="ANF_receptor"/>
    <property type="match status" value="1"/>
</dbReference>
<feature type="domain" description="Ionotropic glutamate receptor C-terminal" evidence="16">
    <location>
        <begin position="342"/>
        <end position="681"/>
    </location>
</feature>
<dbReference type="InterPro" id="IPR001320">
    <property type="entry name" value="Iontro_rcpt_C"/>
</dbReference>
<proteinExistence type="inferred from homology"/>
<gene>
    <name evidence="17" type="ORF">I3842_08G039400</name>
</gene>
<dbReference type="GO" id="GO:0016020">
    <property type="term" value="C:membrane"/>
    <property type="evidence" value="ECO:0007669"/>
    <property type="project" value="UniProtKB-SubCell"/>
</dbReference>
<keyword evidence="12 13" id="KW-0407">Ion channel</keyword>
<feature type="transmembrane region" description="Helical" evidence="15">
    <location>
        <begin position="542"/>
        <end position="568"/>
    </location>
</feature>